<evidence type="ECO:0000259" key="1">
    <source>
        <dbReference type="Pfam" id="PF01590"/>
    </source>
</evidence>
<dbReference type="EMBL" id="JAMQJZ010000005">
    <property type="protein sequence ID" value="MDC3420352.1"/>
    <property type="molecule type" value="Genomic_DNA"/>
</dbReference>
<reference evidence="2" key="1">
    <citation type="submission" date="2022-06" db="EMBL/GenBank/DDBJ databases">
        <title>Aquibacillus sp. a new bacterium isolated from soil saline samples.</title>
        <authorList>
            <person name="Galisteo C."/>
            <person name="De La Haba R."/>
            <person name="Sanchez-Porro C."/>
            <person name="Ventosa A."/>
        </authorList>
    </citation>
    <scope>NUCLEOTIDE SEQUENCE</scope>
    <source>
        <strain evidence="2">JCM 12387</strain>
    </source>
</reference>
<comment type="caution">
    <text evidence="2">The sequence shown here is derived from an EMBL/GenBank/DDBJ whole genome shotgun (WGS) entry which is preliminary data.</text>
</comment>
<dbReference type="SUPFAM" id="SSF55781">
    <property type="entry name" value="GAF domain-like"/>
    <property type="match status" value="1"/>
</dbReference>
<dbReference type="AlphaFoldDB" id="A0A9X4AHQ4"/>
<dbReference type="InterPro" id="IPR029016">
    <property type="entry name" value="GAF-like_dom_sf"/>
</dbReference>
<evidence type="ECO:0000313" key="3">
    <source>
        <dbReference type="Proteomes" id="UP001145072"/>
    </source>
</evidence>
<keyword evidence="3" id="KW-1185">Reference proteome</keyword>
<dbReference type="Proteomes" id="UP001145072">
    <property type="component" value="Unassembled WGS sequence"/>
</dbReference>
<accession>A0A9X4AHQ4</accession>
<dbReference type="Pfam" id="PF01590">
    <property type="entry name" value="GAF"/>
    <property type="match status" value="1"/>
</dbReference>
<feature type="domain" description="GAF" evidence="1">
    <location>
        <begin position="10"/>
        <end position="131"/>
    </location>
</feature>
<name>A0A9X4AHQ4_9BACI</name>
<protein>
    <submittedName>
        <fullName evidence="2">GAF domain-containing protein</fullName>
    </submittedName>
</protein>
<proteinExistence type="predicted"/>
<sequence length="156" mass="17882">MEYKEEQVQELEQQFLLVCDQLRQQLSCDFTGVALQKIQGVDITWPFVSGNRNQKYKYITVRYGKGIAGRVIASGSPMEIVQFPDNIIGKSTEYPIMLAEKMITAYAMPLLWQGSPKGALLIGYRSKHRLEENDYVNLKELGKKVEKLLPLYFAEN</sequence>
<organism evidence="2 3">
    <name type="scientific">Aquibacillus koreensis</name>
    <dbReference type="NCBI Taxonomy" id="279446"/>
    <lineage>
        <taxon>Bacteria</taxon>
        <taxon>Bacillati</taxon>
        <taxon>Bacillota</taxon>
        <taxon>Bacilli</taxon>
        <taxon>Bacillales</taxon>
        <taxon>Bacillaceae</taxon>
        <taxon>Aquibacillus</taxon>
    </lineage>
</organism>
<dbReference type="InterPro" id="IPR003018">
    <property type="entry name" value="GAF"/>
</dbReference>
<dbReference type="RefSeq" id="WP_259868971.1">
    <property type="nucleotide sequence ID" value="NZ_JAMQJZ010000005.1"/>
</dbReference>
<dbReference type="Gene3D" id="3.30.450.40">
    <property type="match status" value="1"/>
</dbReference>
<gene>
    <name evidence="2" type="ORF">NC661_08240</name>
</gene>
<evidence type="ECO:0000313" key="2">
    <source>
        <dbReference type="EMBL" id="MDC3420352.1"/>
    </source>
</evidence>